<evidence type="ECO:0000313" key="2">
    <source>
        <dbReference type="Proteomes" id="UP000324222"/>
    </source>
</evidence>
<name>A0A5B7JLT9_PORTR</name>
<organism evidence="1 2">
    <name type="scientific">Portunus trituberculatus</name>
    <name type="common">Swimming crab</name>
    <name type="synonym">Neptunus trituberculatus</name>
    <dbReference type="NCBI Taxonomy" id="210409"/>
    <lineage>
        <taxon>Eukaryota</taxon>
        <taxon>Metazoa</taxon>
        <taxon>Ecdysozoa</taxon>
        <taxon>Arthropoda</taxon>
        <taxon>Crustacea</taxon>
        <taxon>Multicrustacea</taxon>
        <taxon>Malacostraca</taxon>
        <taxon>Eumalacostraca</taxon>
        <taxon>Eucarida</taxon>
        <taxon>Decapoda</taxon>
        <taxon>Pleocyemata</taxon>
        <taxon>Brachyura</taxon>
        <taxon>Eubrachyura</taxon>
        <taxon>Portunoidea</taxon>
        <taxon>Portunidae</taxon>
        <taxon>Portuninae</taxon>
        <taxon>Portunus</taxon>
    </lineage>
</organism>
<gene>
    <name evidence="1" type="ORF">E2C01_092384</name>
</gene>
<dbReference type="EMBL" id="VSRR010108575">
    <property type="protein sequence ID" value="MPC97092.1"/>
    <property type="molecule type" value="Genomic_DNA"/>
</dbReference>
<dbReference type="Proteomes" id="UP000324222">
    <property type="component" value="Unassembled WGS sequence"/>
</dbReference>
<accession>A0A5B7JLT9</accession>
<reference evidence="1 2" key="1">
    <citation type="submission" date="2019-05" db="EMBL/GenBank/DDBJ databases">
        <title>Another draft genome of Portunus trituberculatus and its Hox gene families provides insights of decapod evolution.</title>
        <authorList>
            <person name="Jeong J.-H."/>
            <person name="Song I."/>
            <person name="Kim S."/>
            <person name="Choi T."/>
            <person name="Kim D."/>
            <person name="Ryu S."/>
            <person name="Kim W."/>
        </authorList>
    </citation>
    <scope>NUCLEOTIDE SEQUENCE [LARGE SCALE GENOMIC DNA]</scope>
    <source>
        <tissue evidence="1">Muscle</tissue>
    </source>
</reference>
<sequence length="27" mass="2980">MAPLALTGERYISRRATRFGKDSNPAT</sequence>
<keyword evidence="2" id="KW-1185">Reference proteome</keyword>
<protein>
    <submittedName>
        <fullName evidence="1">Uncharacterized protein</fullName>
    </submittedName>
</protein>
<comment type="caution">
    <text evidence="1">The sequence shown here is derived from an EMBL/GenBank/DDBJ whole genome shotgun (WGS) entry which is preliminary data.</text>
</comment>
<evidence type="ECO:0000313" key="1">
    <source>
        <dbReference type="EMBL" id="MPC97092.1"/>
    </source>
</evidence>
<proteinExistence type="predicted"/>
<dbReference type="AlphaFoldDB" id="A0A5B7JLT9"/>